<dbReference type="InterPro" id="IPR001434">
    <property type="entry name" value="OmcB-like_DUF11"/>
</dbReference>
<dbReference type="NCBIfam" id="TIGR04183">
    <property type="entry name" value="Por_Secre_tail"/>
    <property type="match status" value="1"/>
</dbReference>
<gene>
    <name evidence="3" type="ORF">DLM85_15335</name>
</gene>
<dbReference type="Gene3D" id="2.60.40.10">
    <property type="entry name" value="Immunoglobulins"/>
    <property type="match status" value="4"/>
</dbReference>
<dbReference type="InterPro" id="IPR011658">
    <property type="entry name" value="PA14_dom"/>
</dbReference>
<dbReference type="PANTHER" id="PTHR34819">
    <property type="entry name" value="LARGE CYSTEINE-RICH PERIPLASMIC PROTEIN OMCB"/>
    <property type="match status" value="1"/>
</dbReference>
<dbReference type="NCBIfam" id="TIGR01451">
    <property type="entry name" value="B_ant_repeat"/>
    <property type="match status" value="1"/>
</dbReference>
<evidence type="ECO:0000259" key="2">
    <source>
        <dbReference type="PROSITE" id="PS51820"/>
    </source>
</evidence>
<dbReference type="InterPro" id="IPR047589">
    <property type="entry name" value="DUF11_rpt"/>
</dbReference>
<feature type="signal peptide" evidence="1">
    <location>
        <begin position="1"/>
        <end position="25"/>
    </location>
</feature>
<dbReference type="InterPro" id="IPR026444">
    <property type="entry name" value="Secre_tail"/>
</dbReference>
<sequence length="2351" mass="236519">MRRTLRLWTLLGVFLSLGLTNRAAAQCSAAATTTLAFSNSDFSGDWKNRSAVAVPTGAGLTTIGSSGYYSAAAEAGNTAVLNTQGVNGVTSLYWQNIYAGTTAVTERYSTITFTFNRAVTGLTIRLLDIDKGPTFTDEVRFAGSNNGAAVLPTLAKANNNINSPTLTAATATATGTGDVTNTTDGTVTATYGGAVTSITLTYRNTYTGAPGNQVVGVEQITWCRTAPVANNVTNAASLASTAGQTGISALSATTDGPIGYYTVTRLPAANEGVLYYNSPAFLNPNRYVEVTTAIQLTAAQATTLRFDPAPTFSGGNATFAYTATDDAGLTSNAATFTIPIQAVAVAGGNCGGSYLDGTSRSGLTAEYYNGYYADDMSFFASRTPALRRNDALLDFDTNASWGNLVSAGAGTGTDANANGYSARYRGSLYVPASGTYTFYLNSDDAAYLWLDAAALATTPTVASATVNNGGGHSAQERSGTVYLTAGLHHLLIFYGEGTTDNVLTLQYANTAAGISKQVVPNSALCAGPGNLPPTANNVSGALTTVGNNLTPLPSGADPDGGIFGYQIASLPANGTLASYGTPVTVDQLIQTPNLTQLTFTPNAGFIGTTSFTYYAVDDQGMRSVAAATYTINVVNRPPVAVNDSRDVPLNSSVSGNVVLNDYDQEQNPITVTLGTAPAHGTVVLNANGTYTYTPATGYTGPDFFTYTACDNGTPSLCSTAATVSLRVFSTNSACTSATGSNLLQNPAFTSGNTGFSTNYRYVSSGYVVGNGASGIYPEGTYAVGTSANTYHPSFVGTGHTGGTSDNFLMVNGAASIRTLYAQTVTVQPGRYYTFSAFFNNLLPPGSNSGVPELGFVINGESVSGTITLNESPDQWVQFSDVWYSGTSTSATFEIRNVSTAIGGNDLAVDDVYFGTCNLSPTAVADAVTMTGTSTTINVLANDVDPENSFNTGSIDLNPNVAGQQTSLSVTGGTFAVSNGQVTFTPTASFVGTATASYTVQDAAGAVTNQANLAVTVLPTTADLAVSLTAPASGSTVTAGQSVTFTQVTTNNGAAAASGVAPTLQLPAGLTGPGTAGALTFSNGGSYDAATGLVTFPTTSLANGASVTNSVTFLAPGSGPVTGAASATATTPDLTTSNNTSSATLNVATGFDLTTALGAPASAGTGTALNYAVVTRNAGPSAATNVTQTVSLPGNLTGLFVSNQGTYAYSAGTNTTVVTFPSLSVLPAGQSVTNTITVPAPATATTFVATASVTTSASGETNTGNNAASASTTVQATGGTAANLLAGVTATSGGSPVSNVAPGTTLTLTATAYNAGPGAAAGVVSTLTLPAGLNPATLTIAGGGSYNATTGVVSWPATSLQAGATQTTTVQLPAPAYGPLMAAASVSSTSADPVMGDNAATTLVTINPNADVATSLVGPTSVTAGQRVSYTLTTTNNGGTTAYNVQQMLRLPPAVTGLSYTSNLPAGTTGAVDVQPNQTLLTYPVIAALAPGQSVTNTISFDAPAAASFANLAYVTSASADNVTSNNTSALTVSTARASDVVTTVAGPAVVVSGTPVVYSVRTVNNGTSPAASVTMTVQLPTDLTGVVVRDDAGAVISNAYNAATGVVTFPTRTEVAVGYAGAVTRTITFVAPDVAAISATVVASTTAATNDLNRANNTSTATTSVLRPTTSAVDLGVTLTASPAAPTAGQPVAFTLTTTNNATAAASTVQQQVALPAGLSGVVVTDAGGAVVANAYNSTTGLVTFPSAASLAAGASLTHTITMTTPGTGPLTAVASVGSASSDGSPANNTAVTSVGINALTNVRPVVRSQGTALTSTVLAGQPVTYLVRALNDGPSPAQNVGFSVQIPAGLDPATVSISGGGTYAPSGLVTFPPTATLPAGQEASLAYSITFPAPTTAFTVIGATTTSTAQSNTADDTQTFTTSLLNQAPVANGLQNQLTAPDGNTAATAQALSPLSGRDADGSISNFVLTSLPDASTQGTLYYAADGVNYNPVTLSGGRFTVSAATAGNLRFDPVSSFVGNAFFSYLAVDNAGAESAAALYAIPVGLDNSSQYTAAPLKGGSLATAYQNGDLITSAFDANGGEYSFNSTTSQTTVTDAGVRAASTDAAGTALLNTLGLALNSTTGAITVVDRTRLNLRAGSYSVTVTTVDEFGGTNTQAVPFSIGFGPLPVTLVEFNARAQQQDALLTWTTAQEKDNARFEVERSTDGRRFEKVGEVAGQVNSTVARDYRFVDAQAARLGATLYYRLRQVDTDGTATTTDVRVVGFGKAASVTLSAYPNPATDRLRVGLTGATGPATATLYNATGQQLRTASFDAAQPATLDVTTLPAGTYLLRVRTAEGQTFSQRVVKQ</sequence>
<feature type="domain" description="PA14" evidence="2">
    <location>
        <begin position="358"/>
        <end position="523"/>
    </location>
</feature>
<proteinExistence type="predicted"/>
<dbReference type="Pfam" id="PF18962">
    <property type="entry name" value="Por_Secre_tail"/>
    <property type="match status" value="1"/>
</dbReference>
<keyword evidence="4" id="KW-1185">Reference proteome</keyword>
<dbReference type="InterPro" id="IPR037524">
    <property type="entry name" value="PA14/GLEYA"/>
</dbReference>
<dbReference type="Pfam" id="PF17963">
    <property type="entry name" value="Big_9"/>
    <property type="match status" value="3"/>
</dbReference>
<dbReference type="PANTHER" id="PTHR34819:SF5">
    <property type="entry name" value="CONSERVED REPEAT DOMAIN PROTEIN"/>
    <property type="match status" value="1"/>
</dbReference>
<dbReference type="NCBIfam" id="NF012211">
    <property type="entry name" value="tand_rpt_95"/>
    <property type="match status" value="2"/>
</dbReference>
<accession>A0A328BFZ7</accession>
<name>A0A328BFZ7_9BACT</name>
<organism evidence="3 4">
    <name type="scientific">Hymenobacter edaphi</name>
    <dbReference type="NCBI Taxonomy" id="2211146"/>
    <lineage>
        <taxon>Bacteria</taxon>
        <taxon>Pseudomonadati</taxon>
        <taxon>Bacteroidota</taxon>
        <taxon>Cytophagia</taxon>
        <taxon>Cytophagales</taxon>
        <taxon>Hymenobacteraceae</taxon>
        <taxon>Hymenobacter</taxon>
    </lineage>
</organism>
<evidence type="ECO:0000313" key="4">
    <source>
        <dbReference type="Proteomes" id="UP000248553"/>
    </source>
</evidence>
<dbReference type="Pfam" id="PF07691">
    <property type="entry name" value="PA14"/>
    <property type="match status" value="1"/>
</dbReference>
<dbReference type="Gene3D" id="2.60.120.1560">
    <property type="match status" value="1"/>
</dbReference>
<dbReference type="SMART" id="SM00758">
    <property type="entry name" value="PA14"/>
    <property type="match status" value="1"/>
</dbReference>
<dbReference type="Gene3D" id="2.60.120.260">
    <property type="entry name" value="Galactose-binding domain-like"/>
    <property type="match status" value="1"/>
</dbReference>
<evidence type="ECO:0000313" key="3">
    <source>
        <dbReference type="EMBL" id="RAK66073.1"/>
    </source>
</evidence>
<dbReference type="Gene3D" id="2.60.40.2810">
    <property type="match status" value="2"/>
</dbReference>
<evidence type="ECO:0000256" key="1">
    <source>
        <dbReference type="SAM" id="SignalP"/>
    </source>
</evidence>
<dbReference type="PROSITE" id="PS51820">
    <property type="entry name" value="PA14"/>
    <property type="match status" value="1"/>
</dbReference>
<dbReference type="InterPro" id="IPR051172">
    <property type="entry name" value="Chlamydia_OmcB"/>
</dbReference>
<dbReference type="Gene3D" id="2.60.40.3440">
    <property type="match status" value="1"/>
</dbReference>
<reference evidence="4" key="1">
    <citation type="submission" date="2018-05" db="EMBL/GenBank/DDBJ databases">
        <authorList>
            <person name="Nie L."/>
        </authorList>
    </citation>
    <scope>NUCLEOTIDE SEQUENCE [LARGE SCALE GENOMIC DNA]</scope>
    <source>
        <strain evidence="4">NL</strain>
    </source>
</reference>
<protein>
    <recommendedName>
        <fullName evidence="2">PA14 domain-containing protein</fullName>
    </recommendedName>
</protein>
<dbReference type="SUPFAM" id="SSF56988">
    <property type="entry name" value="Anthrax protective antigen"/>
    <property type="match status" value="1"/>
</dbReference>
<dbReference type="OrthoDB" id="642696at2"/>
<dbReference type="InterPro" id="IPR013783">
    <property type="entry name" value="Ig-like_fold"/>
</dbReference>
<keyword evidence="1" id="KW-0732">Signal</keyword>
<dbReference type="Pfam" id="PF01345">
    <property type="entry name" value="DUF11"/>
    <property type="match status" value="7"/>
</dbReference>
<comment type="caution">
    <text evidence="3">The sequence shown here is derived from an EMBL/GenBank/DDBJ whole genome shotgun (WGS) entry which is preliminary data.</text>
</comment>
<dbReference type="Proteomes" id="UP000248553">
    <property type="component" value="Unassembled WGS sequence"/>
</dbReference>
<dbReference type="RefSeq" id="WP_111478983.1">
    <property type="nucleotide sequence ID" value="NZ_QHKM01000004.1"/>
</dbReference>
<feature type="chain" id="PRO_5016234929" description="PA14 domain-containing protein" evidence="1">
    <location>
        <begin position="26"/>
        <end position="2351"/>
    </location>
</feature>
<dbReference type="EMBL" id="QHKM01000004">
    <property type="protein sequence ID" value="RAK66073.1"/>
    <property type="molecule type" value="Genomic_DNA"/>
</dbReference>